<dbReference type="RefSeq" id="WP_133289659.1">
    <property type="nucleotide sequence ID" value="NZ_SMSJ01000020.1"/>
</dbReference>
<feature type="domain" description="DUF374" evidence="1">
    <location>
        <begin position="83"/>
        <end position="157"/>
    </location>
</feature>
<dbReference type="OrthoDB" id="9810508at2"/>
<dbReference type="Pfam" id="PF04028">
    <property type="entry name" value="DUF374"/>
    <property type="match status" value="1"/>
</dbReference>
<protein>
    <submittedName>
        <fullName evidence="2">DUF374 domain-containing protein</fullName>
    </submittedName>
</protein>
<accession>A0A4R5QF47</accession>
<evidence type="ECO:0000259" key="1">
    <source>
        <dbReference type="Pfam" id="PF04028"/>
    </source>
</evidence>
<proteinExistence type="predicted"/>
<dbReference type="SUPFAM" id="SSF69593">
    <property type="entry name" value="Glycerol-3-phosphate (1)-acyltransferase"/>
    <property type="match status" value="1"/>
</dbReference>
<sequence length="251" mass="26599">MFRRLIRSAAVQAAFARALGLYLACVYRTTRWTLLGEASLRAAFRDAEGRPRSVIAAFWHERLPMMPMLWQQARARLPEMVGMKAHVLVSRHRDGRFIGEVVRRFDLDMVHASTSAGGAAAKGGASKGGATGMRVLLRMLAQGDMVAITPDGPRGPRRVAAPGVAQLAAVSGLPVLPCAARTTRAHVLGSWDRMVLPLPFGRGVLVVQPAVPVDRDDPLAALPAIEAGLTAACAAADAWVTAPAAARAAMA</sequence>
<reference evidence="2 3" key="1">
    <citation type="journal article" date="2016" name="J. Microbiol.">
        <title>Dankookia rubra gen. nov., sp. nov., an alphaproteobacterium isolated from sediment of a shallow stream.</title>
        <authorList>
            <person name="Kim W.H."/>
            <person name="Kim D.H."/>
            <person name="Kang K."/>
            <person name="Ahn T.Y."/>
        </authorList>
    </citation>
    <scope>NUCLEOTIDE SEQUENCE [LARGE SCALE GENOMIC DNA]</scope>
    <source>
        <strain evidence="2 3">JCM30602</strain>
    </source>
</reference>
<name>A0A4R5QF47_9PROT</name>
<evidence type="ECO:0000313" key="2">
    <source>
        <dbReference type="EMBL" id="TDH61503.1"/>
    </source>
</evidence>
<gene>
    <name evidence="2" type="ORF">E2C06_16215</name>
</gene>
<dbReference type="EMBL" id="SMSJ01000020">
    <property type="protein sequence ID" value="TDH61503.1"/>
    <property type="molecule type" value="Genomic_DNA"/>
</dbReference>
<dbReference type="InterPro" id="IPR007172">
    <property type="entry name" value="DUF374"/>
</dbReference>
<dbReference type="Proteomes" id="UP000295096">
    <property type="component" value="Unassembled WGS sequence"/>
</dbReference>
<dbReference type="AlphaFoldDB" id="A0A4R5QF47"/>
<organism evidence="2 3">
    <name type="scientific">Dankookia rubra</name>
    <dbReference type="NCBI Taxonomy" id="1442381"/>
    <lineage>
        <taxon>Bacteria</taxon>
        <taxon>Pseudomonadati</taxon>
        <taxon>Pseudomonadota</taxon>
        <taxon>Alphaproteobacteria</taxon>
        <taxon>Acetobacterales</taxon>
        <taxon>Roseomonadaceae</taxon>
        <taxon>Dankookia</taxon>
    </lineage>
</organism>
<evidence type="ECO:0000313" key="3">
    <source>
        <dbReference type="Proteomes" id="UP000295096"/>
    </source>
</evidence>
<comment type="caution">
    <text evidence="2">The sequence shown here is derived from an EMBL/GenBank/DDBJ whole genome shotgun (WGS) entry which is preliminary data.</text>
</comment>
<keyword evidence="3" id="KW-1185">Reference proteome</keyword>